<evidence type="ECO:0000313" key="1">
    <source>
        <dbReference type="Proteomes" id="UP000492821"/>
    </source>
</evidence>
<sequence>MENGDYRHLHMPQSHRFTSRIAINDVMHGLLHMYVRHHVDFEYLVPGLQSQRLMLPKKMQIKLHCISKASNIGHALSDVEEFKRLFGSSASARRTLYRVQIMLLQYLETAVTTMPSTTTTNTANRFQLRLQLKNGRKLVIGMSNIKNSVASFDDNRRVRYVRTAYLF</sequence>
<organism evidence="1 2">
    <name type="scientific">Panagrellus redivivus</name>
    <name type="common">Microworm</name>
    <dbReference type="NCBI Taxonomy" id="6233"/>
    <lineage>
        <taxon>Eukaryota</taxon>
        <taxon>Metazoa</taxon>
        <taxon>Ecdysozoa</taxon>
        <taxon>Nematoda</taxon>
        <taxon>Chromadorea</taxon>
        <taxon>Rhabditida</taxon>
        <taxon>Tylenchina</taxon>
        <taxon>Panagrolaimomorpha</taxon>
        <taxon>Panagrolaimoidea</taxon>
        <taxon>Panagrolaimidae</taxon>
        <taxon>Panagrellus</taxon>
    </lineage>
</organism>
<dbReference type="Proteomes" id="UP000492821">
    <property type="component" value="Unassembled WGS sequence"/>
</dbReference>
<accession>A0A7E4UMX2</accession>
<dbReference type="AlphaFoldDB" id="A0A7E4UMX2"/>
<protein>
    <submittedName>
        <fullName evidence="2">PB1 domain-containing protein</fullName>
    </submittedName>
</protein>
<reference evidence="2" key="2">
    <citation type="submission" date="2020-10" db="UniProtKB">
        <authorList>
            <consortium name="WormBaseParasite"/>
        </authorList>
    </citation>
    <scope>IDENTIFICATION</scope>
</reference>
<evidence type="ECO:0000313" key="2">
    <source>
        <dbReference type="WBParaSite" id="Pan_g10394.t1"/>
    </source>
</evidence>
<name>A0A7E4UMX2_PANRE</name>
<keyword evidence="1" id="KW-1185">Reference proteome</keyword>
<dbReference type="WBParaSite" id="Pan_g10394.t1">
    <property type="protein sequence ID" value="Pan_g10394.t1"/>
    <property type="gene ID" value="Pan_g10394"/>
</dbReference>
<reference evidence="1" key="1">
    <citation type="journal article" date="2013" name="Genetics">
        <title>The draft genome and transcriptome of Panagrellus redivivus are shaped by the harsh demands of a free-living lifestyle.</title>
        <authorList>
            <person name="Srinivasan J."/>
            <person name="Dillman A.R."/>
            <person name="Macchietto M.G."/>
            <person name="Heikkinen L."/>
            <person name="Lakso M."/>
            <person name="Fracchia K.M."/>
            <person name="Antoshechkin I."/>
            <person name="Mortazavi A."/>
            <person name="Wong G."/>
            <person name="Sternberg P.W."/>
        </authorList>
    </citation>
    <scope>NUCLEOTIDE SEQUENCE [LARGE SCALE GENOMIC DNA]</scope>
    <source>
        <strain evidence="1">MT8872</strain>
    </source>
</reference>
<proteinExistence type="predicted"/>